<dbReference type="PANTHER" id="PTHR11799">
    <property type="entry name" value="PARAOXONASE"/>
    <property type="match status" value="1"/>
</dbReference>
<dbReference type="PANTHER" id="PTHR11799:SF12">
    <property type="entry name" value="PARAOXONASE-RELATED"/>
    <property type="match status" value="1"/>
</dbReference>
<dbReference type="OrthoDB" id="5307922at2759"/>
<reference evidence="1" key="1">
    <citation type="journal article" date="2020" name="Stud. Mycol.">
        <title>101 Dothideomycetes genomes: a test case for predicting lifestyles and emergence of pathogens.</title>
        <authorList>
            <person name="Haridas S."/>
            <person name="Albert R."/>
            <person name="Binder M."/>
            <person name="Bloem J."/>
            <person name="Labutti K."/>
            <person name="Salamov A."/>
            <person name="Andreopoulos B."/>
            <person name="Baker S."/>
            <person name="Barry K."/>
            <person name="Bills G."/>
            <person name="Bluhm B."/>
            <person name="Cannon C."/>
            <person name="Castanera R."/>
            <person name="Culley D."/>
            <person name="Daum C."/>
            <person name="Ezra D."/>
            <person name="Gonzalez J."/>
            <person name="Henrissat B."/>
            <person name="Kuo A."/>
            <person name="Liang C."/>
            <person name="Lipzen A."/>
            <person name="Lutzoni F."/>
            <person name="Magnuson J."/>
            <person name="Mondo S."/>
            <person name="Nolan M."/>
            <person name="Ohm R."/>
            <person name="Pangilinan J."/>
            <person name="Park H.-J."/>
            <person name="Ramirez L."/>
            <person name="Alfaro M."/>
            <person name="Sun H."/>
            <person name="Tritt A."/>
            <person name="Yoshinaga Y."/>
            <person name="Zwiers L.-H."/>
            <person name="Turgeon B."/>
            <person name="Goodwin S."/>
            <person name="Spatafora J."/>
            <person name="Crous P."/>
            <person name="Grigoriev I."/>
        </authorList>
    </citation>
    <scope>NUCLEOTIDE SEQUENCE</scope>
    <source>
        <strain evidence="1">CBS 130266</strain>
    </source>
</reference>
<dbReference type="InterPro" id="IPR051288">
    <property type="entry name" value="Serum_paraoxonase/arylesterase"/>
</dbReference>
<dbReference type="Proteomes" id="UP000800235">
    <property type="component" value="Unassembled WGS sequence"/>
</dbReference>
<organism evidence="1 2">
    <name type="scientific">Tothia fuscella</name>
    <dbReference type="NCBI Taxonomy" id="1048955"/>
    <lineage>
        <taxon>Eukaryota</taxon>
        <taxon>Fungi</taxon>
        <taxon>Dikarya</taxon>
        <taxon>Ascomycota</taxon>
        <taxon>Pezizomycotina</taxon>
        <taxon>Dothideomycetes</taxon>
        <taxon>Pleosporomycetidae</taxon>
        <taxon>Venturiales</taxon>
        <taxon>Cylindrosympodiaceae</taxon>
        <taxon>Tothia</taxon>
    </lineage>
</organism>
<accession>A0A9P4NQ33</accession>
<dbReference type="EMBL" id="MU007048">
    <property type="protein sequence ID" value="KAF2429269.1"/>
    <property type="molecule type" value="Genomic_DNA"/>
</dbReference>
<gene>
    <name evidence="1" type="ORF">EJ08DRAFT_698411</name>
</gene>
<keyword evidence="2" id="KW-1185">Reference proteome</keyword>
<name>A0A9P4NQ33_9PEZI</name>
<comment type="caution">
    <text evidence="1">The sequence shown here is derived from an EMBL/GenBank/DDBJ whole genome shotgun (WGS) entry which is preliminary data.</text>
</comment>
<evidence type="ECO:0000313" key="2">
    <source>
        <dbReference type="Proteomes" id="UP000800235"/>
    </source>
</evidence>
<dbReference type="InterPro" id="IPR011042">
    <property type="entry name" value="6-blade_b-propeller_TolB-like"/>
</dbReference>
<evidence type="ECO:0000313" key="1">
    <source>
        <dbReference type="EMBL" id="KAF2429269.1"/>
    </source>
</evidence>
<protein>
    <submittedName>
        <fullName evidence="1">Calcium-dependent phosphotriesterase</fullName>
    </submittedName>
</protein>
<proteinExistence type="predicted"/>
<sequence length="404" mass="44736">MLQSSRLLGLSLLAALSSLLYINFYPLLNKYGGRLNIKDYTYLTTHLSHGPSNNNKCWTFPEGKACEDIRIHHESGTAFLACGYPETRTVFYPPLGTYDTKGARSYREYFLKYDIENNKTSALDTVGWDGDLVLHGIDLYLDFKDSKTLYLFAVNHARKGESILVFKHSIESNSLNFIKEYQHPLIKTPNAVAATGLNSFFISNDHYSYPSHYFGLLRYFEHTFGPFSWASSVVHCSVAISGDLDCKIVSPAKSHPAANGLLLLDGGKTLMVNEIVEATTSIYDVDHVSKMLSLRKKVKLGAPADNLSIIPGSGDVAVCVFPDATKLRARLSGNNPLNSSMIAPAAVLRLKQKDDYEPEVMYWDDGSLITVLTGAAVDPKRKKMIAGGVVERHFIVCDLDGVVF</sequence>
<dbReference type="Gene3D" id="2.120.10.30">
    <property type="entry name" value="TolB, C-terminal domain"/>
    <property type="match status" value="1"/>
</dbReference>
<dbReference type="SUPFAM" id="SSF63829">
    <property type="entry name" value="Calcium-dependent phosphotriesterase"/>
    <property type="match status" value="1"/>
</dbReference>
<dbReference type="AlphaFoldDB" id="A0A9P4NQ33"/>